<dbReference type="EMBL" id="FWXT01000001">
    <property type="protein sequence ID" value="SMC75741.1"/>
    <property type="molecule type" value="Genomic_DNA"/>
</dbReference>
<evidence type="ECO:0000256" key="1">
    <source>
        <dbReference type="ARBA" id="ARBA00023125"/>
    </source>
</evidence>
<dbReference type="InterPro" id="IPR010982">
    <property type="entry name" value="Lambda_DNA-bd_dom_sf"/>
</dbReference>
<dbReference type="SUPFAM" id="SSF47413">
    <property type="entry name" value="lambda repressor-like DNA-binding domains"/>
    <property type="match status" value="1"/>
</dbReference>
<sequence>MSSISKNIKTFRQKKGWSQKQMAEQLKISIPAFSKIENGITDVNIKRLMQIAVILDTTLMDLMAKEGESPQMLHNQRVKQLKIKLAKKEEELIELQKKVIELYDEIREKKESATG</sequence>
<keyword evidence="1" id="KW-0238">DNA-binding</keyword>
<dbReference type="PANTHER" id="PTHR46558">
    <property type="entry name" value="TRACRIPTIONAL REGULATORY PROTEIN-RELATED-RELATED"/>
    <property type="match status" value="1"/>
</dbReference>
<evidence type="ECO:0000256" key="2">
    <source>
        <dbReference type="SAM" id="Coils"/>
    </source>
</evidence>
<dbReference type="Proteomes" id="UP000192756">
    <property type="component" value="Unassembled WGS sequence"/>
</dbReference>
<dbReference type="RefSeq" id="WP_084239167.1">
    <property type="nucleotide sequence ID" value="NZ_FWXT01000001.1"/>
</dbReference>
<dbReference type="AlphaFoldDB" id="A0A1W2BS87"/>
<name>A0A1W2BS87_9SPHI</name>
<dbReference type="OrthoDB" id="795038at2"/>
<dbReference type="SMART" id="SM00530">
    <property type="entry name" value="HTH_XRE"/>
    <property type="match status" value="1"/>
</dbReference>
<dbReference type="GO" id="GO:0003677">
    <property type="term" value="F:DNA binding"/>
    <property type="evidence" value="ECO:0007669"/>
    <property type="project" value="UniProtKB-KW"/>
</dbReference>
<feature type="coiled-coil region" evidence="2">
    <location>
        <begin position="71"/>
        <end position="112"/>
    </location>
</feature>
<evidence type="ECO:0000313" key="5">
    <source>
        <dbReference type="Proteomes" id="UP000192756"/>
    </source>
</evidence>
<dbReference type="STRING" id="151894.SAMN04488524_2595"/>
<keyword evidence="2" id="KW-0175">Coiled coil</keyword>
<proteinExistence type="predicted"/>
<dbReference type="Gene3D" id="1.10.260.40">
    <property type="entry name" value="lambda repressor-like DNA-binding domains"/>
    <property type="match status" value="1"/>
</dbReference>
<accession>A0A1W2BS87</accession>
<protein>
    <submittedName>
        <fullName evidence="4">Helix-turn-helix domain-containing protein</fullName>
    </submittedName>
</protein>
<evidence type="ECO:0000313" key="4">
    <source>
        <dbReference type="EMBL" id="SMC75741.1"/>
    </source>
</evidence>
<feature type="domain" description="HTH cro/C1-type" evidence="3">
    <location>
        <begin position="8"/>
        <end position="62"/>
    </location>
</feature>
<keyword evidence="5" id="KW-1185">Reference proteome</keyword>
<dbReference type="CDD" id="cd00093">
    <property type="entry name" value="HTH_XRE"/>
    <property type="match status" value="1"/>
</dbReference>
<dbReference type="Pfam" id="PF01381">
    <property type="entry name" value="HTH_3"/>
    <property type="match status" value="1"/>
</dbReference>
<dbReference type="InterPro" id="IPR001387">
    <property type="entry name" value="Cro/C1-type_HTH"/>
</dbReference>
<reference evidence="5" key="1">
    <citation type="submission" date="2017-04" db="EMBL/GenBank/DDBJ databases">
        <authorList>
            <person name="Varghese N."/>
            <person name="Submissions S."/>
        </authorList>
    </citation>
    <scope>NUCLEOTIDE SEQUENCE [LARGE SCALE GENOMIC DNA]</scope>
    <source>
        <strain evidence="5">DSM 12126</strain>
    </source>
</reference>
<organism evidence="4 5">
    <name type="scientific">Pedobacter africanus</name>
    <dbReference type="NCBI Taxonomy" id="151894"/>
    <lineage>
        <taxon>Bacteria</taxon>
        <taxon>Pseudomonadati</taxon>
        <taxon>Bacteroidota</taxon>
        <taxon>Sphingobacteriia</taxon>
        <taxon>Sphingobacteriales</taxon>
        <taxon>Sphingobacteriaceae</taxon>
        <taxon>Pedobacter</taxon>
    </lineage>
</organism>
<evidence type="ECO:0000259" key="3">
    <source>
        <dbReference type="PROSITE" id="PS50943"/>
    </source>
</evidence>
<gene>
    <name evidence="4" type="ORF">SAMN04488524_2595</name>
</gene>
<dbReference type="PROSITE" id="PS50943">
    <property type="entry name" value="HTH_CROC1"/>
    <property type="match status" value="1"/>
</dbReference>
<dbReference type="PANTHER" id="PTHR46558:SF4">
    <property type="entry name" value="DNA-BIDING PHAGE PROTEIN"/>
    <property type="match status" value="1"/>
</dbReference>